<keyword evidence="3" id="KW-1185">Reference proteome</keyword>
<feature type="region of interest" description="Disordered" evidence="1">
    <location>
        <begin position="19"/>
        <end position="46"/>
    </location>
</feature>
<evidence type="ECO:0000313" key="3">
    <source>
        <dbReference type="Proteomes" id="UP001341840"/>
    </source>
</evidence>
<reference evidence="2 3" key="1">
    <citation type="journal article" date="2023" name="Plants (Basel)">
        <title>Bridging the Gap: Combining Genomics and Transcriptomics Approaches to Understand Stylosanthes scabra, an Orphan Legume from the Brazilian Caatinga.</title>
        <authorList>
            <person name="Ferreira-Neto J.R.C."/>
            <person name="da Silva M.D."/>
            <person name="Binneck E."/>
            <person name="de Melo N.F."/>
            <person name="da Silva R.H."/>
            <person name="de Melo A.L.T.M."/>
            <person name="Pandolfi V."/>
            <person name="Bustamante F.O."/>
            <person name="Brasileiro-Vidal A.C."/>
            <person name="Benko-Iseppon A.M."/>
        </authorList>
    </citation>
    <scope>NUCLEOTIDE SEQUENCE [LARGE SCALE GENOMIC DNA]</scope>
    <source>
        <tissue evidence="2">Leaves</tissue>
    </source>
</reference>
<sequence>MRLTGHWLTLTSELRAQTSPYIRPPPVPHSRPLRSASASSPCRRVVSPPSSRHLLRRHRASANLVSAFAVIPCFCLCLPRRASSYDW</sequence>
<name>A0ABU6ZDI4_9FABA</name>
<protein>
    <submittedName>
        <fullName evidence="2">Uncharacterized protein</fullName>
    </submittedName>
</protein>
<gene>
    <name evidence="2" type="ORF">PIB30_041200</name>
</gene>
<evidence type="ECO:0000256" key="1">
    <source>
        <dbReference type="SAM" id="MobiDB-lite"/>
    </source>
</evidence>
<accession>A0ABU6ZDI4</accession>
<dbReference type="EMBL" id="JASCZI010272087">
    <property type="protein sequence ID" value="MED6220029.1"/>
    <property type="molecule type" value="Genomic_DNA"/>
</dbReference>
<organism evidence="2 3">
    <name type="scientific">Stylosanthes scabra</name>
    <dbReference type="NCBI Taxonomy" id="79078"/>
    <lineage>
        <taxon>Eukaryota</taxon>
        <taxon>Viridiplantae</taxon>
        <taxon>Streptophyta</taxon>
        <taxon>Embryophyta</taxon>
        <taxon>Tracheophyta</taxon>
        <taxon>Spermatophyta</taxon>
        <taxon>Magnoliopsida</taxon>
        <taxon>eudicotyledons</taxon>
        <taxon>Gunneridae</taxon>
        <taxon>Pentapetalae</taxon>
        <taxon>rosids</taxon>
        <taxon>fabids</taxon>
        <taxon>Fabales</taxon>
        <taxon>Fabaceae</taxon>
        <taxon>Papilionoideae</taxon>
        <taxon>50 kb inversion clade</taxon>
        <taxon>dalbergioids sensu lato</taxon>
        <taxon>Dalbergieae</taxon>
        <taxon>Pterocarpus clade</taxon>
        <taxon>Stylosanthes</taxon>
    </lineage>
</organism>
<proteinExistence type="predicted"/>
<dbReference type="Proteomes" id="UP001341840">
    <property type="component" value="Unassembled WGS sequence"/>
</dbReference>
<comment type="caution">
    <text evidence="2">The sequence shown here is derived from an EMBL/GenBank/DDBJ whole genome shotgun (WGS) entry which is preliminary data.</text>
</comment>
<feature type="compositionally biased region" description="Low complexity" evidence="1">
    <location>
        <begin position="33"/>
        <end position="46"/>
    </location>
</feature>
<evidence type="ECO:0000313" key="2">
    <source>
        <dbReference type="EMBL" id="MED6220029.1"/>
    </source>
</evidence>